<dbReference type="AlphaFoldDB" id="A0A914DUQ4"/>
<evidence type="ECO:0000256" key="3">
    <source>
        <dbReference type="ARBA" id="ARBA00022692"/>
    </source>
</evidence>
<evidence type="ECO:0000313" key="10">
    <source>
        <dbReference type="WBParaSite" id="ACRNAN_scaffold403.g16755.t1"/>
    </source>
</evidence>
<protein>
    <submittedName>
        <fullName evidence="10">Uncharacterized protein</fullName>
    </submittedName>
</protein>
<evidence type="ECO:0000256" key="7">
    <source>
        <dbReference type="SAM" id="MobiDB-lite"/>
    </source>
</evidence>
<evidence type="ECO:0000256" key="2">
    <source>
        <dbReference type="ARBA" id="ARBA00010532"/>
    </source>
</evidence>
<dbReference type="Proteomes" id="UP000887540">
    <property type="component" value="Unplaced"/>
</dbReference>
<sequence length="531" mass="59830">MLPKKVWKWLHWASLLFGILLIVLGVVILSVAPHIIHEQIDEEAYLGRYPNGTYHKTVLKWISPKYEMFLQIWTFSVANAKQVMQFGDKPLVIEHGPYTFIEKQNKSWFQFIRNDTRILYRNDRTYFFSQKDSCKSCLLGDKVTVPNILFQKLVDILIDPSTSTITRFALETLIGVSSETAYITVNVSDLLFDGYKDPLVQKICGKPIISDICKKFGVPDRIGLFYGQNGTDDGVYEVNTGLEGIHSIGKVYSWNNMTGTLPKKYWYGDQARMINGSDGQLFTPNLSPSDQIQVFSGKICRSVCFEHNTDIELEGIPAYRFSPCTSMNDPLVQRTQGFCNPKSPVYFKNESVQPVGCAPISLMDVSSCMPSSPRIYISQPHFLDAPKEIHDAIQKLAPPTENDRMFVDIEPSSGAPIRANSVSQVNVGLLNGNLSFLKNMSNAIVPLLWLNETAMLDADTHDQLMTLVTAKRIYRIVSSLFLGFGVLLLLVFSIGIVANKYKTRNNEETDTLVENEQVQDPEEQAYGPIES</sequence>
<proteinExistence type="inferred from homology"/>
<name>A0A914DUQ4_9BILA</name>
<dbReference type="PANTHER" id="PTHR11923:SF51">
    <property type="entry name" value="LYSOSOME MEMBRANE PROTEIN 2"/>
    <property type="match status" value="1"/>
</dbReference>
<feature type="transmembrane region" description="Helical" evidence="8">
    <location>
        <begin position="473"/>
        <end position="498"/>
    </location>
</feature>
<evidence type="ECO:0000256" key="8">
    <source>
        <dbReference type="SAM" id="Phobius"/>
    </source>
</evidence>
<keyword evidence="5 8" id="KW-0472">Membrane</keyword>
<reference evidence="10" key="1">
    <citation type="submission" date="2022-11" db="UniProtKB">
        <authorList>
            <consortium name="WormBaseParasite"/>
        </authorList>
    </citation>
    <scope>IDENTIFICATION</scope>
</reference>
<evidence type="ECO:0000256" key="6">
    <source>
        <dbReference type="ARBA" id="ARBA00023180"/>
    </source>
</evidence>
<dbReference type="PRINTS" id="PR01609">
    <property type="entry name" value="CD36FAMILY"/>
</dbReference>
<keyword evidence="3 8" id="KW-0812">Transmembrane</keyword>
<dbReference type="GO" id="GO:0005737">
    <property type="term" value="C:cytoplasm"/>
    <property type="evidence" value="ECO:0007669"/>
    <property type="project" value="TreeGrafter"/>
</dbReference>
<evidence type="ECO:0000256" key="4">
    <source>
        <dbReference type="ARBA" id="ARBA00022989"/>
    </source>
</evidence>
<comment type="subcellular location">
    <subcellularLocation>
        <location evidence="1">Membrane</location>
    </subcellularLocation>
</comment>
<dbReference type="GO" id="GO:0005044">
    <property type="term" value="F:scavenger receptor activity"/>
    <property type="evidence" value="ECO:0007669"/>
    <property type="project" value="TreeGrafter"/>
</dbReference>
<feature type="transmembrane region" description="Helical" evidence="8">
    <location>
        <begin position="12"/>
        <end position="32"/>
    </location>
</feature>
<dbReference type="Pfam" id="PF01130">
    <property type="entry name" value="CD36"/>
    <property type="match status" value="1"/>
</dbReference>
<dbReference type="WBParaSite" id="ACRNAN_scaffold403.g16755.t1">
    <property type="protein sequence ID" value="ACRNAN_scaffold403.g16755.t1"/>
    <property type="gene ID" value="ACRNAN_scaffold403.g16755"/>
</dbReference>
<accession>A0A914DUQ4</accession>
<dbReference type="GO" id="GO:0016020">
    <property type="term" value="C:membrane"/>
    <property type="evidence" value="ECO:0007669"/>
    <property type="project" value="UniProtKB-SubCell"/>
</dbReference>
<organism evidence="9 10">
    <name type="scientific">Acrobeloides nanus</name>
    <dbReference type="NCBI Taxonomy" id="290746"/>
    <lineage>
        <taxon>Eukaryota</taxon>
        <taxon>Metazoa</taxon>
        <taxon>Ecdysozoa</taxon>
        <taxon>Nematoda</taxon>
        <taxon>Chromadorea</taxon>
        <taxon>Rhabditida</taxon>
        <taxon>Tylenchina</taxon>
        <taxon>Cephalobomorpha</taxon>
        <taxon>Cephaloboidea</taxon>
        <taxon>Cephalobidae</taxon>
        <taxon>Acrobeloides</taxon>
    </lineage>
</organism>
<evidence type="ECO:0000256" key="1">
    <source>
        <dbReference type="ARBA" id="ARBA00004370"/>
    </source>
</evidence>
<evidence type="ECO:0000313" key="9">
    <source>
        <dbReference type="Proteomes" id="UP000887540"/>
    </source>
</evidence>
<keyword evidence="6" id="KW-0325">Glycoprotein</keyword>
<comment type="similarity">
    <text evidence="2">Belongs to the CD36 family.</text>
</comment>
<evidence type="ECO:0000256" key="5">
    <source>
        <dbReference type="ARBA" id="ARBA00023136"/>
    </source>
</evidence>
<feature type="region of interest" description="Disordered" evidence="7">
    <location>
        <begin position="508"/>
        <end position="531"/>
    </location>
</feature>
<feature type="compositionally biased region" description="Acidic residues" evidence="7">
    <location>
        <begin position="508"/>
        <end position="523"/>
    </location>
</feature>
<dbReference type="PANTHER" id="PTHR11923">
    <property type="entry name" value="SCAVENGER RECEPTOR CLASS B TYPE-1 SR-B1"/>
    <property type="match status" value="1"/>
</dbReference>
<keyword evidence="4 8" id="KW-1133">Transmembrane helix</keyword>
<dbReference type="InterPro" id="IPR002159">
    <property type="entry name" value="CD36_fam"/>
</dbReference>
<keyword evidence="9" id="KW-1185">Reference proteome</keyword>